<comment type="similarity">
    <text evidence="1">Belongs to the beta-class carbonic anhydrase family.</text>
</comment>
<dbReference type="EMBL" id="BLLS01000262">
    <property type="protein sequence ID" value="GFH88606.1"/>
    <property type="molecule type" value="Genomic_DNA"/>
</dbReference>
<proteinExistence type="inferred from homology"/>
<dbReference type="Pfam" id="PF00484">
    <property type="entry name" value="Pro_CA"/>
    <property type="match status" value="1"/>
</dbReference>
<evidence type="ECO:0000256" key="3">
    <source>
        <dbReference type="ARBA" id="ARBA00022833"/>
    </source>
</evidence>
<keyword evidence="5" id="KW-0456">Lyase</keyword>
<evidence type="ECO:0000256" key="2">
    <source>
        <dbReference type="ARBA" id="ARBA00022723"/>
    </source>
</evidence>
<dbReference type="SUPFAM" id="SSF53056">
    <property type="entry name" value="beta-carbonic anhydrase, cab"/>
    <property type="match status" value="1"/>
</dbReference>
<dbReference type="CDD" id="cd03379">
    <property type="entry name" value="beta_CA_cladeD"/>
    <property type="match status" value="1"/>
</dbReference>
<keyword evidence="2 4" id="KW-0479">Metal-binding</keyword>
<dbReference type="AlphaFoldDB" id="A0A7J0A8W8"/>
<comment type="cofactor">
    <cofactor evidence="4">
        <name>Zn(2+)</name>
        <dbReference type="ChEBI" id="CHEBI:29105"/>
    </cofactor>
    <text evidence="4">Binds 1 zinc ion per subunit.</text>
</comment>
<evidence type="ECO:0000313" key="5">
    <source>
        <dbReference type="EMBL" id="GFH88606.1"/>
    </source>
</evidence>
<dbReference type="Gene3D" id="3.40.1050.10">
    <property type="entry name" value="Carbonic anhydrase"/>
    <property type="match status" value="1"/>
</dbReference>
<comment type="caution">
    <text evidence="5">The sequence shown here is derived from an EMBL/GenBank/DDBJ whole genome shotgun (WGS) entry which is preliminary data.</text>
</comment>
<dbReference type="SMART" id="SM00947">
    <property type="entry name" value="Pro_CA"/>
    <property type="match status" value="1"/>
</dbReference>
<feature type="binding site" evidence="4">
    <location>
        <position position="72"/>
    </location>
    <ligand>
        <name>Zn(2+)</name>
        <dbReference type="ChEBI" id="CHEBI:29105"/>
    </ligand>
</feature>
<dbReference type="InterPro" id="IPR036874">
    <property type="entry name" value="Carbonic_anhydrase_sf"/>
</dbReference>
<evidence type="ECO:0000256" key="4">
    <source>
        <dbReference type="PIRSR" id="PIRSR601765-1"/>
    </source>
</evidence>
<evidence type="ECO:0000256" key="1">
    <source>
        <dbReference type="ARBA" id="ARBA00006217"/>
    </source>
</evidence>
<dbReference type="GO" id="GO:0008270">
    <property type="term" value="F:zinc ion binding"/>
    <property type="evidence" value="ECO:0007669"/>
    <property type="project" value="InterPro"/>
</dbReference>
<dbReference type="InterPro" id="IPR001765">
    <property type="entry name" value="Carbonic_anhydrase"/>
</dbReference>
<organism evidence="5 6">
    <name type="scientific">Bacteroides acidifaciens</name>
    <dbReference type="NCBI Taxonomy" id="85831"/>
    <lineage>
        <taxon>Bacteria</taxon>
        <taxon>Pseudomonadati</taxon>
        <taxon>Bacteroidota</taxon>
        <taxon>Bacteroidia</taxon>
        <taxon>Bacteroidales</taxon>
        <taxon>Bacteroidaceae</taxon>
        <taxon>Bacteroides</taxon>
    </lineage>
</organism>
<evidence type="ECO:0000313" key="6">
    <source>
        <dbReference type="Proteomes" id="UP000491181"/>
    </source>
</evidence>
<protein>
    <submittedName>
        <fullName evidence="5">Beta-carbonic anhydrase 1</fullName>
        <ecNumber evidence="5">4.2.1.1</ecNumber>
    </submittedName>
</protein>
<dbReference type="Proteomes" id="UP000491181">
    <property type="component" value="Unassembled WGS sequence"/>
</dbReference>
<keyword evidence="3 4" id="KW-0862">Zinc</keyword>
<dbReference type="GO" id="GO:0004089">
    <property type="term" value="F:carbonate dehydratase activity"/>
    <property type="evidence" value="ECO:0007669"/>
    <property type="project" value="UniProtKB-EC"/>
</dbReference>
<feature type="binding site" evidence="4">
    <location>
        <position position="130"/>
    </location>
    <ligand>
        <name>Zn(2+)</name>
        <dbReference type="ChEBI" id="CHEBI:29105"/>
    </ligand>
</feature>
<dbReference type="PANTHER" id="PTHR43175">
    <property type="entry name" value="CARBONIC ANHYDRASE"/>
    <property type="match status" value="1"/>
</dbReference>
<reference evidence="5 6" key="1">
    <citation type="journal article" date="2020" name="Microbiome">
        <title>Single-cell genomics of uncultured bacteria reveals dietary fiber responders in the mouse gut microbiota.</title>
        <authorList>
            <person name="Chijiiwa R."/>
            <person name="Hosokawa M."/>
            <person name="Kogawa M."/>
            <person name="Nishikawa Y."/>
            <person name="Ide K."/>
            <person name="Sakanashi C."/>
            <person name="Takahashi K."/>
            <person name="Takeyama H."/>
        </authorList>
    </citation>
    <scope>NUCLEOTIDE SEQUENCE [LARGE SCALE GENOMIC DNA]</scope>
    <source>
        <strain evidence="5">IMSAGC_001</strain>
    </source>
</reference>
<feature type="binding site" evidence="4">
    <location>
        <position position="74"/>
    </location>
    <ligand>
        <name>Zn(2+)</name>
        <dbReference type="ChEBI" id="CHEBI:29105"/>
    </ligand>
</feature>
<dbReference type="EC" id="4.2.1.1" evidence="5"/>
<sequence>MPLLKVKSAFFLLNISLFPSVSLFLRIGKHLKWTNIMLEELLAYNKKFVESKGYESYITNKYPDKKIAILSCMDTRLTALLPAALGIKNGDVKMIKNAGGVISHPFGSVIRSLLVAIFELGVKEIMVIAHSDCGACHMHSEEMIAKMKARGINPDYIDMMRFCGVDFKAWLDGFEDTEKSVKGTVDFIIHHPLIPSDVKVYGFIIDSTTGELERIV</sequence>
<gene>
    <name evidence="5" type="primary">mtcA1</name>
    <name evidence="5" type="ORF">IMSAGC001_04049</name>
</gene>
<feature type="binding site" evidence="4">
    <location>
        <position position="133"/>
    </location>
    <ligand>
        <name>Zn(2+)</name>
        <dbReference type="ChEBI" id="CHEBI:29105"/>
    </ligand>
</feature>
<name>A0A7J0A8W8_9BACE</name>
<dbReference type="PANTHER" id="PTHR43175:SF3">
    <property type="entry name" value="CARBON DISULFIDE HYDROLASE"/>
    <property type="match status" value="1"/>
</dbReference>
<accession>A0A7J0A8W8</accession>